<accession>A0AAW1KRG7</accession>
<reference evidence="1" key="1">
    <citation type="submission" date="2023-05" db="EMBL/GenBank/DDBJ databases">
        <authorList>
            <person name="Nardi F."/>
            <person name="Carapelli A."/>
            <person name="Cucini C."/>
        </authorList>
    </citation>
    <scope>NUCLEOTIDE SEQUENCE</scope>
    <source>
        <strain evidence="1">DMR45628</strain>
        <tissue evidence="1">Testes</tissue>
    </source>
</reference>
<dbReference type="Proteomes" id="UP001458880">
    <property type="component" value="Unassembled WGS sequence"/>
</dbReference>
<evidence type="ECO:0000313" key="2">
    <source>
        <dbReference type="EMBL" id="KAK9723149.1"/>
    </source>
</evidence>
<dbReference type="EMBL" id="JASPKY010000182">
    <property type="protein sequence ID" value="KAK9723087.1"/>
    <property type="molecule type" value="Genomic_DNA"/>
</dbReference>
<keyword evidence="3" id="KW-1185">Reference proteome</keyword>
<evidence type="ECO:0000313" key="3">
    <source>
        <dbReference type="Proteomes" id="UP001458880"/>
    </source>
</evidence>
<proteinExistence type="predicted"/>
<gene>
    <name evidence="1" type="ORF">QE152_g19287</name>
    <name evidence="2" type="ORF">QE152_g19289</name>
</gene>
<comment type="caution">
    <text evidence="1">The sequence shown here is derived from an EMBL/GenBank/DDBJ whole genome shotgun (WGS) entry which is preliminary data.</text>
</comment>
<organism evidence="1 3">
    <name type="scientific">Popillia japonica</name>
    <name type="common">Japanese beetle</name>
    <dbReference type="NCBI Taxonomy" id="7064"/>
    <lineage>
        <taxon>Eukaryota</taxon>
        <taxon>Metazoa</taxon>
        <taxon>Ecdysozoa</taxon>
        <taxon>Arthropoda</taxon>
        <taxon>Hexapoda</taxon>
        <taxon>Insecta</taxon>
        <taxon>Pterygota</taxon>
        <taxon>Neoptera</taxon>
        <taxon>Endopterygota</taxon>
        <taxon>Coleoptera</taxon>
        <taxon>Polyphaga</taxon>
        <taxon>Scarabaeiformia</taxon>
        <taxon>Scarabaeidae</taxon>
        <taxon>Rutelinae</taxon>
        <taxon>Popillia</taxon>
    </lineage>
</organism>
<evidence type="ECO:0000313" key="1">
    <source>
        <dbReference type="EMBL" id="KAK9723087.1"/>
    </source>
</evidence>
<protein>
    <submittedName>
        <fullName evidence="1">Uncharacterized protein</fullName>
    </submittedName>
</protein>
<dbReference type="EMBL" id="JASPKY010000182">
    <property type="protein sequence ID" value="KAK9723149.1"/>
    <property type="molecule type" value="Genomic_DNA"/>
</dbReference>
<name>A0AAW1KRG7_POPJA</name>
<dbReference type="AlphaFoldDB" id="A0AAW1KRG7"/>
<reference evidence="1 3" key="2">
    <citation type="journal article" date="2024" name="BMC Genomics">
        <title>De novo assembly and annotation of Popillia japonica's genome with initial clues to its potential as an invasive pest.</title>
        <authorList>
            <person name="Cucini C."/>
            <person name="Boschi S."/>
            <person name="Funari R."/>
            <person name="Cardaioli E."/>
            <person name="Iannotti N."/>
            <person name="Marturano G."/>
            <person name="Paoli F."/>
            <person name="Bruttini M."/>
            <person name="Carapelli A."/>
            <person name="Frati F."/>
            <person name="Nardi F."/>
        </authorList>
    </citation>
    <scope>NUCLEOTIDE SEQUENCE [LARGE SCALE GENOMIC DNA]</scope>
    <source>
        <strain evidence="1">DMR45628</strain>
    </source>
</reference>
<sequence>MGSDAGSPLTFNQSSLKGLRREVYRTGTKELLPRIVRGYDSAMTGRDGSDPVKLERARSVRGDAERADRFCRDRSCAVVGGQYRWGLSVSRS</sequence>